<organism evidence="1 2">
    <name type="scientific">Paramecium octaurelia</name>
    <dbReference type="NCBI Taxonomy" id="43137"/>
    <lineage>
        <taxon>Eukaryota</taxon>
        <taxon>Sar</taxon>
        <taxon>Alveolata</taxon>
        <taxon>Ciliophora</taxon>
        <taxon>Intramacronucleata</taxon>
        <taxon>Oligohymenophorea</taxon>
        <taxon>Peniculida</taxon>
        <taxon>Parameciidae</taxon>
        <taxon>Paramecium</taxon>
    </lineage>
</organism>
<accession>A0A8S1T4Q9</accession>
<dbReference type="Proteomes" id="UP000683925">
    <property type="component" value="Unassembled WGS sequence"/>
</dbReference>
<evidence type="ECO:0000313" key="1">
    <source>
        <dbReference type="EMBL" id="CAD8146576.1"/>
    </source>
</evidence>
<name>A0A8S1T4Q9_PAROT</name>
<protein>
    <submittedName>
        <fullName evidence="1">Uncharacterized protein</fullName>
    </submittedName>
</protein>
<dbReference type="AlphaFoldDB" id="A0A8S1T4Q9"/>
<gene>
    <name evidence="1" type="ORF">POCTA_138.1.T0180374</name>
</gene>
<proteinExistence type="predicted"/>
<evidence type="ECO:0000313" key="2">
    <source>
        <dbReference type="Proteomes" id="UP000683925"/>
    </source>
</evidence>
<sequence length="127" mass="15603">MYQLARNPKIFWNRVLAWLKKQDGMQVLFVISIRLFLECIKRQNLYWVWRFSQKKRRRTQRQSCYKLQGRIEMHYIICISKKKIFFSKLSILHKCPLKSIPVDSHFGLNDTEQDLQVEDQKFFEQFI</sequence>
<keyword evidence="2" id="KW-1185">Reference proteome</keyword>
<reference evidence="1" key="1">
    <citation type="submission" date="2021-01" db="EMBL/GenBank/DDBJ databases">
        <authorList>
            <consortium name="Genoscope - CEA"/>
            <person name="William W."/>
        </authorList>
    </citation>
    <scope>NUCLEOTIDE SEQUENCE</scope>
</reference>
<comment type="caution">
    <text evidence="1">The sequence shown here is derived from an EMBL/GenBank/DDBJ whole genome shotgun (WGS) entry which is preliminary data.</text>
</comment>
<dbReference type="EMBL" id="CAJJDP010000018">
    <property type="protein sequence ID" value="CAD8146576.1"/>
    <property type="molecule type" value="Genomic_DNA"/>
</dbReference>